<proteinExistence type="predicted"/>
<keyword evidence="2" id="KW-1185">Reference proteome</keyword>
<evidence type="ECO:0000313" key="2">
    <source>
        <dbReference type="Proteomes" id="UP001610446"/>
    </source>
</evidence>
<reference evidence="1 2" key="1">
    <citation type="submission" date="2024-07" db="EMBL/GenBank/DDBJ databases">
        <title>Section-level genome sequencing and comparative genomics of Aspergillus sections Usti and Cavernicolus.</title>
        <authorList>
            <consortium name="Lawrence Berkeley National Laboratory"/>
            <person name="Nybo J.L."/>
            <person name="Vesth T.C."/>
            <person name="Theobald S."/>
            <person name="Frisvad J.C."/>
            <person name="Larsen T.O."/>
            <person name="Kjaerboelling I."/>
            <person name="Rothschild-Mancinelli K."/>
            <person name="Lyhne E.K."/>
            <person name="Kogle M.E."/>
            <person name="Barry K."/>
            <person name="Clum A."/>
            <person name="Na H."/>
            <person name="Ledsgaard L."/>
            <person name="Lin J."/>
            <person name="Lipzen A."/>
            <person name="Kuo A."/>
            <person name="Riley R."/>
            <person name="Mondo S."/>
            <person name="Labutti K."/>
            <person name="Haridas S."/>
            <person name="Pangalinan J."/>
            <person name="Salamov A.A."/>
            <person name="Simmons B.A."/>
            <person name="Magnuson J.K."/>
            <person name="Chen J."/>
            <person name="Drula E."/>
            <person name="Henrissat B."/>
            <person name="Wiebenga A."/>
            <person name="Lubbers R.J."/>
            <person name="Gomes A.C."/>
            <person name="Makela M.R."/>
            <person name="Stajich J."/>
            <person name="Grigoriev I.V."/>
            <person name="Mortensen U.H."/>
            <person name="De Vries R.P."/>
            <person name="Baker S.E."/>
            <person name="Andersen M.R."/>
        </authorList>
    </citation>
    <scope>NUCLEOTIDE SEQUENCE [LARGE SCALE GENOMIC DNA]</scope>
    <source>
        <strain evidence="1 2">CBS 123904</strain>
    </source>
</reference>
<protein>
    <submittedName>
        <fullName evidence="1">Uncharacterized protein</fullName>
    </submittedName>
</protein>
<organism evidence="1 2">
    <name type="scientific">Aspergillus pseudoustus</name>
    <dbReference type="NCBI Taxonomy" id="1810923"/>
    <lineage>
        <taxon>Eukaryota</taxon>
        <taxon>Fungi</taxon>
        <taxon>Dikarya</taxon>
        <taxon>Ascomycota</taxon>
        <taxon>Pezizomycotina</taxon>
        <taxon>Eurotiomycetes</taxon>
        <taxon>Eurotiomycetidae</taxon>
        <taxon>Eurotiales</taxon>
        <taxon>Aspergillaceae</taxon>
        <taxon>Aspergillus</taxon>
        <taxon>Aspergillus subgen. Nidulantes</taxon>
    </lineage>
</organism>
<dbReference type="Proteomes" id="UP001610446">
    <property type="component" value="Unassembled WGS sequence"/>
</dbReference>
<name>A0ABR4JX19_9EURO</name>
<gene>
    <name evidence="1" type="ORF">BJY01DRAFT_186549</name>
</gene>
<dbReference type="EMBL" id="JBFXLU010000079">
    <property type="protein sequence ID" value="KAL2844598.1"/>
    <property type="molecule type" value="Genomic_DNA"/>
</dbReference>
<evidence type="ECO:0000313" key="1">
    <source>
        <dbReference type="EMBL" id="KAL2844598.1"/>
    </source>
</evidence>
<sequence>MGRSKRENGGAGLEGKTRSITGGHLTCLPWILSWSRLCDATTFVGWHPITFPSAGPRVCHESRRSGSSENYTGDKQSTWLDHELVPCSSKQIFARGAAFVISHVNSSLKTQSNMEFRFFGLTDDTSSFDFSLTWEIRCVESTALLCSEKFSFSGMEYGVPASALSLGMIINCFRLQSSRIGGDTGCFRLLPGTMVTSTTMLSCVLSMRVILERPFFSP</sequence>
<comment type="caution">
    <text evidence="1">The sequence shown here is derived from an EMBL/GenBank/DDBJ whole genome shotgun (WGS) entry which is preliminary data.</text>
</comment>
<accession>A0ABR4JX19</accession>